<dbReference type="PANTHER" id="PTHR31549:SF277">
    <property type="entry name" value="OS08G0167400 PROTEIN"/>
    <property type="match status" value="1"/>
</dbReference>
<accession>A0ABD3ADD6</accession>
<dbReference type="PANTHER" id="PTHR31549">
    <property type="entry name" value="PROTEIN, PUTATIVE (DUF247)-RELATED-RELATED"/>
    <property type="match status" value="1"/>
</dbReference>
<gene>
    <name evidence="1" type="ORF">ACH5RR_008248</name>
</gene>
<proteinExistence type="predicted"/>
<dbReference type="Proteomes" id="UP001630127">
    <property type="component" value="Unassembled WGS sequence"/>
</dbReference>
<comment type="caution">
    <text evidence="1">The sequence shown here is derived from an EMBL/GenBank/DDBJ whole genome shotgun (WGS) entry which is preliminary data.</text>
</comment>
<evidence type="ECO:0000313" key="1">
    <source>
        <dbReference type="EMBL" id="KAL3528926.1"/>
    </source>
</evidence>
<dbReference type="InterPro" id="IPR004158">
    <property type="entry name" value="DUF247_pln"/>
</dbReference>
<evidence type="ECO:0000313" key="2">
    <source>
        <dbReference type="Proteomes" id="UP001630127"/>
    </source>
</evidence>
<sequence>MDSTTLKFNFEANEWVVRISQNLDKQPNEGETEIVVSIFNVPKALMIKCSDQKVRAHYHKFLNINSDTLAWMMGMDAAFLLEFPEIYAAKEDEMLISMLIGLYKEISPFEKIVEKSNNIDQAIITKRVHLLDFLYRAIVPDFKEKPFEIIEVDRDEAAKSGGESPLEESSPLAFTRYTELMNGIIDTQRDAKFLREKGIIVNQLKSDKEVADLWNGMSKSIK</sequence>
<dbReference type="EMBL" id="JBJUIK010000004">
    <property type="protein sequence ID" value="KAL3528926.1"/>
    <property type="molecule type" value="Genomic_DNA"/>
</dbReference>
<dbReference type="Pfam" id="PF03140">
    <property type="entry name" value="DUF247"/>
    <property type="match status" value="2"/>
</dbReference>
<keyword evidence="2" id="KW-1185">Reference proteome</keyword>
<dbReference type="AlphaFoldDB" id="A0ABD3ADD6"/>
<name>A0ABD3ADD6_9GENT</name>
<reference evidence="1 2" key="1">
    <citation type="submission" date="2024-11" db="EMBL/GenBank/DDBJ databases">
        <title>A near-complete genome assembly of Cinchona calisaya.</title>
        <authorList>
            <person name="Lian D.C."/>
            <person name="Zhao X.W."/>
            <person name="Wei L."/>
        </authorList>
    </citation>
    <scope>NUCLEOTIDE SEQUENCE [LARGE SCALE GENOMIC DNA]</scope>
    <source>
        <tissue evidence="1">Nenye</tissue>
    </source>
</reference>
<organism evidence="1 2">
    <name type="scientific">Cinchona calisaya</name>
    <dbReference type="NCBI Taxonomy" id="153742"/>
    <lineage>
        <taxon>Eukaryota</taxon>
        <taxon>Viridiplantae</taxon>
        <taxon>Streptophyta</taxon>
        <taxon>Embryophyta</taxon>
        <taxon>Tracheophyta</taxon>
        <taxon>Spermatophyta</taxon>
        <taxon>Magnoliopsida</taxon>
        <taxon>eudicotyledons</taxon>
        <taxon>Gunneridae</taxon>
        <taxon>Pentapetalae</taxon>
        <taxon>asterids</taxon>
        <taxon>lamiids</taxon>
        <taxon>Gentianales</taxon>
        <taxon>Rubiaceae</taxon>
        <taxon>Cinchonoideae</taxon>
        <taxon>Cinchoneae</taxon>
        <taxon>Cinchona</taxon>
    </lineage>
</organism>
<protein>
    <submittedName>
        <fullName evidence="1">Uncharacterized protein</fullName>
    </submittedName>
</protein>